<dbReference type="Gene3D" id="2.60.40.10">
    <property type="entry name" value="Immunoglobulins"/>
    <property type="match status" value="2"/>
</dbReference>
<gene>
    <name evidence="14" type="ORF">T310_5005</name>
</gene>
<keyword evidence="7" id="KW-0624">Polysaccharide degradation</keyword>
<dbReference type="GO" id="GO:0004567">
    <property type="term" value="F:beta-mannosidase activity"/>
    <property type="evidence" value="ECO:0007669"/>
    <property type="project" value="UniProtKB-EC"/>
</dbReference>
<accession>A0A0F4YTL0</accession>
<dbReference type="SUPFAM" id="SSF49303">
    <property type="entry name" value="beta-Galactosidase/glucuronidase domain"/>
    <property type="match status" value="1"/>
</dbReference>
<evidence type="ECO:0000256" key="10">
    <source>
        <dbReference type="ARBA" id="ARBA00041614"/>
    </source>
</evidence>
<dbReference type="Pfam" id="PF00703">
    <property type="entry name" value="Glyco_hydro_2"/>
    <property type="match status" value="1"/>
</dbReference>
<dbReference type="InterPro" id="IPR013783">
    <property type="entry name" value="Ig-like_fold"/>
</dbReference>
<dbReference type="PANTHER" id="PTHR43730:SF1">
    <property type="entry name" value="BETA-MANNOSIDASE"/>
    <property type="match status" value="1"/>
</dbReference>
<evidence type="ECO:0000256" key="1">
    <source>
        <dbReference type="ARBA" id="ARBA00000829"/>
    </source>
</evidence>
<evidence type="ECO:0000256" key="5">
    <source>
        <dbReference type="ARBA" id="ARBA00023277"/>
    </source>
</evidence>
<dbReference type="InterPro" id="IPR054593">
    <property type="entry name" value="Beta-mannosidase-like_N2"/>
</dbReference>
<keyword evidence="6" id="KW-0326">Glycosidase</keyword>
<dbReference type="InterPro" id="IPR008979">
    <property type="entry name" value="Galactose-bd-like_sf"/>
</dbReference>
<dbReference type="Proteomes" id="UP000053958">
    <property type="component" value="Unassembled WGS sequence"/>
</dbReference>
<dbReference type="InterPro" id="IPR017853">
    <property type="entry name" value="GH"/>
</dbReference>
<dbReference type="Gene3D" id="2.60.120.260">
    <property type="entry name" value="Galactose-binding domain-like"/>
    <property type="match status" value="1"/>
</dbReference>
<comment type="caution">
    <text evidence="14">The sequence shown here is derived from an EMBL/GenBank/DDBJ whole genome shotgun (WGS) entry which is preliminary data.</text>
</comment>
<feature type="domain" description="Glycoside hydrolase family 2 immunoglobulin-like beta-sandwich" evidence="11">
    <location>
        <begin position="199"/>
        <end position="286"/>
    </location>
</feature>
<dbReference type="UniPathway" id="UPA00280"/>
<dbReference type="InterPro" id="IPR050887">
    <property type="entry name" value="Beta-mannosidase_GH2"/>
</dbReference>
<dbReference type="SUPFAM" id="SSF51445">
    <property type="entry name" value="(Trans)glycosidases"/>
    <property type="match status" value="1"/>
</dbReference>
<feature type="domain" description="Beta-mannosidase-like galactose-binding" evidence="13">
    <location>
        <begin position="15"/>
        <end position="190"/>
    </location>
</feature>
<evidence type="ECO:0000259" key="13">
    <source>
        <dbReference type="Pfam" id="PF22666"/>
    </source>
</evidence>
<dbReference type="InterPro" id="IPR041447">
    <property type="entry name" value="Mannosidase_ig"/>
</dbReference>
<comment type="catalytic activity">
    <reaction evidence="1">
        <text>Hydrolysis of terminal, non-reducing beta-D-mannose residues in beta-D-mannosides.</text>
        <dbReference type="EC" id="3.2.1.25"/>
    </reaction>
</comment>
<dbReference type="SUPFAM" id="SSF49785">
    <property type="entry name" value="Galactose-binding domain-like"/>
    <property type="match status" value="1"/>
</dbReference>
<dbReference type="GeneID" id="25317352"/>
<protein>
    <recommendedName>
        <fullName evidence="9">Beta-mannosidase B</fullName>
        <ecNumber evidence="3">3.2.1.25</ecNumber>
    </recommendedName>
    <alternativeName>
        <fullName evidence="10">Mannanase B</fullName>
    </alternativeName>
</protein>
<keyword evidence="4 14" id="KW-0378">Hydrolase</keyword>
<evidence type="ECO:0000256" key="4">
    <source>
        <dbReference type="ARBA" id="ARBA00022801"/>
    </source>
</evidence>
<dbReference type="OrthoDB" id="2866996at2759"/>
<dbReference type="EMBL" id="LASV01000215">
    <property type="protein sequence ID" value="KKA20968.1"/>
    <property type="molecule type" value="Genomic_DNA"/>
</dbReference>
<dbReference type="GO" id="GO:0000272">
    <property type="term" value="P:polysaccharide catabolic process"/>
    <property type="evidence" value="ECO:0007669"/>
    <property type="project" value="UniProtKB-KW"/>
</dbReference>
<evidence type="ECO:0000256" key="8">
    <source>
        <dbReference type="ARBA" id="ARBA00038429"/>
    </source>
</evidence>
<dbReference type="InterPro" id="IPR006102">
    <property type="entry name" value="Ig-like_GH2"/>
</dbReference>
<evidence type="ECO:0000256" key="6">
    <source>
        <dbReference type="ARBA" id="ARBA00023295"/>
    </source>
</evidence>
<reference evidence="14 15" key="1">
    <citation type="submission" date="2015-04" db="EMBL/GenBank/DDBJ databases">
        <authorList>
            <person name="Heijne W.H."/>
            <person name="Fedorova N.D."/>
            <person name="Nierman W.C."/>
            <person name="Vollebregt A.W."/>
            <person name="Zhao Z."/>
            <person name="Wu L."/>
            <person name="Kumar M."/>
            <person name="Stam H."/>
            <person name="van den Berg M.A."/>
            <person name="Pel H.J."/>
        </authorList>
    </citation>
    <scope>NUCLEOTIDE SEQUENCE [LARGE SCALE GENOMIC DNA]</scope>
    <source>
        <strain evidence="14 15">CBS 393.64</strain>
    </source>
</reference>
<comment type="similarity">
    <text evidence="8">Belongs to the glycosyl hydrolase 2 family. Beta-mannosidase B subfamily.</text>
</comment>
<dbReference type="FunFam" id="3.20.20.80:FF:000050">
    <property type="entry name" value="Beta-mannosidase B"/>
    <property type="match status" value="1"/>
</dbReference>
<dbReference type="GO" id="GO:0006516">
    <property type="term" value="P:glycoprotein catabolic process"/>
    <property type="evidence" value="ECO:0007669"/>
    <property type="project" value="TreeGrafter"/>
</dbReference>
<dbReference type="InterPro" id="IPR036156">
    <property type="entry name" value="Beta-gal/glucu_dom_sf"/>
</dbReference>
<evidence type="ECO:0000313" key="15">
    <source>
        <dbReference type="Proteomes" id="UP000053958"/>
    </source>
</evidence>
<dbReference type="EC" id="3.2.1.25" evidence="3"/>
<sequence>MSSFPYLRTEIDTGWTFKQADASDQEFLPVAQFPTTIHLDLLHHKRIPKPTQDRNSDKVQWIGEKKWLYKTSFYTPKPLTQEGGIVSHVLVFDGLDTYATVTLNGHKILDAANMFLQYRVDVTDKLREDGPNELTILFDSAFLVGKRLEKEQGYKNLFWNGDSCRMNVRKIACHFGWDWGPTLLTCGPWRPIYLESFTARITDLSVDIAVNDGLDAAEVNVAVELEGKASKDAAVEVAIADPEGKLVSQAVVQGSGSCSFTIKDPQLWYPIGYGKQPLYSVSAAISGGHKKPITEKPGKTFFFQINKIPIYCRGSNWIPGDTFVPRLTPARYRQWIELAASGNQNMIRVWGGGLYEDDAFYDICDEKGILVWQDFMLGCGVYPVNDFMLSTIRAEAEYNIRRMRHHPCIVLWCGNNEDHMFAELHHLEYDINDKNPENWLKTNWAARYYYDKMLPDICAELVPRVPYHNSSPYGGSYSNDPTEGDIHSWRVWMADQPRYPYQDYEKLTGRFVSEFGMKSYPAVRSIKQLITDPKERHPQSRTFDLWHFAPEDQRTIAMYLIDNQRHGYSLEETVVEHPENEFTKVFIRRTTYADIWASNVTTEPVNVELTVSFFSVIDGTKLSTVVEDIHLPANRSIELKRIQFSDDWGVPPESVVVFTKLTKNNEIVARYVEWPQPLRHLDLSVAKVHLRKQDTTADNKLAIFVTVEGGVAKGVELRIDTEDPALADACQFSDNCLDLVPGEGQCVFVTTKSDSGHSVDSIKIVEQHYGGSNA</sequence>
<dbReference type="AlphaFoldDB" id="A0A0F4YTL0"/>
<evidence type="ECO:0000256" key="3">
    <source>
        <dbReference type="ARBA" id="ARBA00012754"/>
    </source>
</evidence>
<evidence type="ECO:0000256" key="2">
    <source>
        <dbReference type="ARBA" id="ARBA00004740"/>
    </source>
</evidence>
<name>A0A0F4YTL0_RASE3</name>
<evidence type="ECO:0000259" key="12">
    <source>
        <dbReference type="Pfam" id="PF17786"/>
    </source>
</evidence>
<evidence type="ECO:0000256" key="7">
    <source>
        <dbReference type="ARBA" id="ARBA00023326"/>
    </source>
</evidence>
<dbReference type="Pfam" id="PF22666">
    <property type="entry name" value="Glyco_hydro_2_N2"/>
    <property type="match status" value="1"/>
</dbReference>
<dbReference type="STRING" id="1408163.A0A0F4YTL0"/>
<dbReference type="Pfam" id="PF17786">
    <property type="entry name" value="Mannosidase_ig"/>
    <property type="match status" value="1"/>
</dbReference>
<feature type="domain" description="Mannosidase Ig/CBM-like" evidence="12">
    <location>
        <begin position="593"/>
        <end position="680"/>
    </location>
</feature>
<keyword evidence="5" id="KW-0119">Carbohydrate metabolism</keyword>
<dbReference type="Gene3D" id="3.20.20.80">
    <property type="entry name" value="Glycosidases"/>
    <property type="match status" value="1"/>
</dbReference>
<evidence type="ECO:0000256" key="9">
    <source>
        <dbReference type="ARBA" id="ARBA00041069"/>
    </source>
</evidence>
<organism evidence="14 15">
    <name type="scientific">Rasamsonia emersonii (strain ATCC 16479 / CBS 393.64 / IMI 116815)</name>
    <dbReference type="NCBI Taxonomy" id="1408163"/>
    <lineage>
        <taxon>Eukaryota</taxon>
        <taxon>Fungi</taxon>
        <taxon>Dikarya</taxon>
        <taxon>Ascomycota</taxon>
        <taxon>Pezizomycotina</taxon>
        <taxon>Eurotiomycetes</taxon>
        <taxon>Eurotiomycetidae</taxon>
        <taxon>Eurotiales</taxon>
        <taxon>Trichocomaceae</taxon>
        <taxon>Rasamsonia</taxon>
    </lineage>
</organism>
<comment type="pathway">
    <text evidence="2">Glycan metabolism; N-glycan degradation.</text>
</comment>
<proteinExistence type="inferred from homology"/>
<keyword evidence="15" id="KW-1185">Reference proteome</keyword>
<evidence type="ECO:0000313" key="14">
    <source>
        <dbReference type="EMBL" id="KKA20968.1"/>
    </source>
</evidence>
<dbReference type="PANTHER" id="PTHR43730">
    <property type="entry name" value="BETA-MANNOSIDASE"/>
    <property type="match status" value="1"/>
</dbReference>
<dbReference type="RefSeq" id="XP_013327580.1">
    <property type="nucleotide sequence ID" value="XM_013472126.1"/>
</dbReference>
<evidence type="ECO:0000259" key="11">
    <source>
        <dbReference type="Pfam" id="PF00703"/>
    </source>
</evidence>